<sequence length="2082" mass="231497">MEEEALQAELDHINNSPDDDSFLPRSDSTVSLDSTIDLSALPPVEEKEKPPVEHNGNIADRIHVNLLFEGVTIELFRGNHGYEGVQSSKKMRSNVGTVEGSIAAVSINDLSVQAYMHNMNISAAVSLKMITIRDSRPESPLYSNFRTLLQIGEENMPAFSVIVDLTNKPLREVSDVVIRNDNKQDEVVMDIAVSMFVGQVAMLPSPWIFDMLDWATAVGARVSEAFTEAASSVSQSRPALSTASTASAAPAINSECIEGQSVQPTAEEPEEPEASDASLIPNITVALHMQRMAVYICEEWKDETVPVFLFCFGVELDAHVTPFMDVKTSLSVNSLRGLRSNSELRLMVTDVQDAIYPFEVDIDVALTDFLKNITASVKGSDLTIRLGILDAKLFLNFITNLLPKAKEDESGNTAIVSTPPSLEKSPVSMGRISDMADVEDSKAKSPARAKKEEVAKTEPVPPSASVMHIRADVLFEKISFILVNDAKEFDLPVLQFNVSQIKVGACMGNNLFAHVNSAFYSDYYKASQAIWEPFMEKWDMGIHVRQVKDKEEHDFYTYDSVTGGDKEEEEDTAMHVKLDAPRILQMNLTATLISSLLDMLNDFLTCESGKRKMTNNFYVGVKNSTGYTLEYRIKQDGDINNMMLEMEKKKLEEEATDHVMYAGVVDVVDSYRTHCRWLELHSVKPHIRLFKHVPLLQNDVFTMRQNLVVQTDSIEKTDATCGHIFPIACCLQYRDSSVIIEQFDSARQESLVQSIETSLATVRTVSSAELERIRSSYAPSWFTVPSKGVKTTMPAHPSLTLLFLKKEYRKIPDRLISLRLEGYNEIDCLVDRDRVVYEQLTNPQGKTLDILVHNRVIKGRKVIDITSQYCVENLTEQDLEITFTNTMAPSAATKITMAHRDIEYCPLSVMQSPSVQIGNYSMRLSPELIENTIQPCINVGSPSLPKYFHVSVQSKDIYDIYNKQFVTLYHIILSPVMSLANLLPVPLEYKIYFNEQEKYSGLLSEGQSIKYNGVPLNAESEEEAAVRIAVRPEGFTKFSALEDSMVAFPQEKQQSVMLERPNGEKLRLTYKAIENITGILTMQLYCDFWVINRTGEDIFIHEKGAKSSEPLQLPGVAVPTLDTTDVSFGKEELLKPYMFSFMSSESRSKVMEFKTADSEYCNDGVSLALIGTSLRFCMPSKQKGSSNSCERVFGVIVENAPLVYALTNIVIITPGMYISNRTKYDLSLRLGEKETNQVTMLPAGCILPYHCPEPTKEIKLSVKCDTLGSDWTKPFDTKKEEQEELLTLENGDDNHLLRMRAGMNAAQREVVFDFADPFNVVLYKLKQKKKSKFLKLKKEEEEVSIISLLKECAKAQEEGVDMSQAVERIESKISPMPNESDFSEDEDEDEEVDDLASEDEESDVVDPETVHVDINFGGVGISLVDSFPREILYMCMESLKMELIMCESNKISLGMTVLKFQIDSNLPNTKYNVLLGSTEAGEPNPEYDPENPDQGPEINPLFQLSVSMPYYPSVTIIEYLGLYLQPMVCAVDSAILTALLSVVSDLALSMEDSQEVDGRKILDECHAFIPANVVSGKVGKSYILAEYFILQPINMKFSYRNDPSAPLSSALLPQDPRLMPLIAFLNTIVNLLGNMENTPINLRSFYLSNYYADIYAFIMKVVGFYGAEVVKQSYKIIGSLNMIGNPVELVGDVSDGITAFFTEPIQGLMKGPRDFVGGLGKGTTKLLSMTSYGILNSVTKITGAASDGLAALAFSEEYQADRAAGKSNLVHGIWSGATGIFTETGAGFKEKGVLGAAAGLGKGLIGAAAKTATGAIDSVTNVVNTVKDIAHKEKVVEPLRAPRYIPLDDVLEPYNQHLSSGNALLVKANRGTGIELQPNERYVIHCAVDNGSNIVLLTTHELVLMSPSAKILGVSPFSNLEIHRHGQELELIPKNSKQKNEVMKNLSAMVNTVTSKVDGELKLKQVELLFESEKLASEIEHYCTNVDFMTKDAIAESVRRMLPEIHSEASSSEERDTETKGGRKAPDLRVLKVKSARLVDKKREEVNETGVKKKITKYKLEVVSQGENPARWNVYIRYGALE</sequence>
<dbReference type="PANTHER" id="PTHR16166:SF93">
    <property type="entry name" value="INTERMEMBRANE LIPID TRANSFER PROTEIN VPS13"/>
    <property type="match status" value="1"/>
</dbReference>
<feature type="compositionally biased region" description="Basic and acidic residues" evidence="2">
    <location>
        <begin position="439"/>
        <end position="456"/>
    </location>
</feature>
<evidence type="ECO:0000259" key="3">
    <source>
        <dbReference type="Pfam" id="PF25036"/>
    </source>
</evidence>
<evidence type="ECO:0000256" key="2">
    <source>
        <dbReference type="SAM" id="MobiDB-lite"/>
    </source>
</evidence>
<dbReference type="Pfam" id="PF25037">
    <property type="entry name" value="VPS13_C"/>
    <property type="match status" value="1"/>
</dbReference>
<dbReference type="PANTHER" id="PTHR16166">
    <property type="entry name" value="VACUOLAR PROTEIN SORTING-ASSOCIATED PROTEIN VPS13"/>
    <property type="match status" value="1"/>
</dbReference>
<dbReference type="Pfam" id="PF25036">
    <property type="entry name" value="VPS13_VAB"/>
    <property type="match status" value="1"/>
</dbReference>
<dbReference type="RefSeq" id="XP_012895592.1">
    <property type="nucleotide sequence ID" value="XM_013040138.1"/>
</dbReference>
<dbReference type="GeneID" id="24918930"/>
<dbReference type="EMBL" id="FN668643">
    <property type="protein sequence ID" value="CBK21544.2"/>
    <property type="molecule type" value="Genomic_DNA"/>
</dbReference>
<keyword evidence="6" id="KW-1185">Reference proteome</keyword>
<protein>
    <recommendedName>
        <fullName evidence="7">Vacuolar protein sorting-associated protein 13 DH-like domain-containing protein</fullName>
    </recommendedName>
</protein>
<dbReference type="OrthoDB" id="428159at2759"/>
<feature type="domain" description="Intermembrane lipid transfer protein VPS13-like C-terminal" evidence="4">
    <location>
        <begin position="1839"/>
        <end position="1907"/>
    </location>
</feature>
<proteinExistence type="inferred from homology"/>
<evidence type="ECO:0008006" key="7">
    <source>
        <dbReference type="Google" id="ProtNLM"/>
    </source>
</evidence>
<evidence type="ECO:0000313" key="5">
    <source>
        <dbReference type="EMBL" id="CBK21544.2"/>
    </source>
</evidence>
<dbReference type="InterPro" id="IPR026847">
    <property type="entry name" value="VPS13"/>
</dbReference>
<evidence type="ECO:0000313" key="6">
    <source>
        <dbReference type="Proteomes" id="UP000008312"/>
    </source>
</evidence>
<dbReference type="InParanoid" id="D8M0F5"/>
<dbReference type="GO" id="GO:0006623">
    <property type="term" value="P:protein targeting to vacuole"/>
    <property type="evidence" value="ECO:0007669"/>
    <property type="project" value="TreeGrafter"/>
</dbReference>
<dbReference type="InterPro" id="IPR056748">
    <property type="entry name" value="VPS13-like_C"/>
</dbReference>
<feature type="region of interest" description="Disordered" evidence="2">
    <location>
        <begin position="1368"/>
        <end position="1404"/>
    </location>
</feature>
<evidence type="ECO:0000259" key="4">
    <source>
        <dbReference type="Pfam" id="PF25037"/>
    </source>
</evidence>
<gene>
    <name evidence="5" type="ORF">GSBLH_T00001699001</name>
</gene>
<organism evidence="5">
    <name type="scientific">Blastocystis hominis</name>
    <dbReference type="NCBI Taxonomy" id="12968"/>
    <lineage>
        <taxon>Eukaryota</taxon>
        <taxon>Sar</taxon>
        <taxon>Stramenopiles</taxon>
        <taxon>Bigyra</taxon>
        <taxon>Opalozoa</taxon>
        <taxon>Opalinata</taxon>
        <taxon>Blastocystidae</taxon>
        <taxon>Blastocystis</taxon>
    </lineage>
</organism>
<feature type="compositionally biased region" description="Acidic residues" evidence="2">
    <location>
        <begin position="1381"/>
        <end position="1404"/>
    </location>
</feature>
<feature type="region of interest" description="Disordered" evidence="2">
    <location>
        <begin position="2004"/>
        <end position="2026"/>
    </location>
</feature>
<feature type="region of interest" description="Disordered" evidence="2">
    <location>
        <begin position="409"/>
        <end position="428"/>
    </location>
</feature>
<feature type="domain" description="Vacuolar protein sorting-associated protein 13 VPS13 adaptor binding" evidence="3">
    <location>
        <begin position="859"/>
        <end position="1306"/>
    </location>
</feature>
<dbReference type="InterPro" id="IPR009543">
    <property type="entry name" value="VPS13_VAB"/>
</dbReference>
<evidence type="ECO:0000256" key="1">
    <source>
        <dbReference type="ARBA" id="ARBA00006545"/>
    </source>
</evidence>
<dbReference type="GO" id="GO:0045053">
    <property type="term" value="P:protein retention in Golgi apparatus"/>
    <property type="evidence" value="ECO:0007669"/>
    <property type="project" value="TreeGrafter"/>
</dbReference>
<reference evidence="5" key="1">
    <citation type="submission" date="2010-02" db="EMBL/GenBank/DDBJ databases">
        <title>Sequencing and annotation of the Blastocystis hominis genome.</title>
        <authorList>
            <person name="Wincker P."/>
        </authorList>
    </citation>
    <scope>NUCLEOTIDE SEQUENCE</scope>
    <source>
        <strain evidence="5">Singapore isolate B</strain>
    </source>
</reference>
<feature type="compositionally biased region" description="Polar residues" evidence="2">
    <location>
        <begin position="411"/>
        <end position="420"/>
    </location>
</feature>
<dbReference type="Proteomes" id="UP000008312">
    <property type="component" value="Unassembled WGS sequence"/>
</dbReference>
<feature type="region of interest" description="Disordered" evidence="2">
    <location>
        <begin position="1"/>
        <end position="29"/>
    </location>
</feature>
<comment type="similarity">
    <text evidence="1">Belongs to the VPS13 family.</text>
</comment>
<accession>D8M0F5</accession>
<name>D8M0F5_BLAHO</name>
<feature type="region of interest" description="Disordered" evidence="2">
    <location>
        <begin position="437"/>
        <end position="459"/>
    </location>
</feature>